<evidence type="ECO:0000256" key="5">
    <source>
        <dbReference type="ARBA" id="ARBA00022705"/>
    </source>
</evidence>
<gene>
    <name evidence="18" type="ORF">RHS04_00319</name>
</gene>
<dbReference type="CDD" id="cd07969">
    <property type="entry name" value="OBF_DNA_ligase_I"/>
    <property type="match status" value="1"/>
</dbReference>
<keyword evidence="8 14" id="KW-0067">ATP-binding</keyword>
<comment type="similarity">
    <text evidence="2 15">Belongs to the ATP-dependent DNA ligase family.</text>
</comment>
<keyword evidence="3 14" id="KW-0436">Ligase</keyword>
<evidence type="ECO:0000256" key="13">
    <source>
        <dbReference type="ARBA" id="ARBA00034003"/>
    </source>
</evidence>
<dbReference type="GO" id="GO:1903461">
    <property type="term" value="P:Okazaki fragment processing involved in mitotic DNA replication"/>
    <property type="evidence" value="ECO:0007669"/>
    <property type="project" value="TreeGrafter"/>
</dbReference>
<dbReference type="Gene3D" id="3.30.470.30">
    <property type="entry name" value="DNA ligase/mRNA capping enzyme"/>
    <property type="match status" value="1"/>
</dbReference>
<dbReference type="NCBIfam" id="TIGR00574">
    <property type="entry name" value="dnl1"/>
    <property type="match status" value="1"/>
</dbReference>
<evidence type="ECO:0000256" key="10">
    <source>
        <dbReference type="ARBA" id="ARBA00023204"/>
    </source>
</evidence>
<evidence type="ECO:0000313" key="18">
    <source>
        <dbReference type="EMBL" id="KAF8686504.1"/>
    </source>
</evidence>
<keyword evidence="12" id="KW-0131">Cell cycle</keyword>
<evidence type="ECO:0000256" key="2">
    <source>
        <dbReference type="ARBA" id="ARBA00007572"/>
    </source>
</evidence>
<reference evidence="18" key="1">
    <citation type="submission" date="2020-09" db="EMBL/GenBank/DDBJ databases">
        <title>Comparative genome analyses of four rice-infecting Rhizoctonia solani isolates reveal extensive enrichment of homogalacturonan modification genes.</title>
        <authorList>
            <person name="Lee D.-Y."/>
            <person name="Jeon J."/>
            <person name="Kim K.-T."/>
            <person name="Cheong K."/>
            <person name="Song H."/>
            <person name="Choi G."/>
            <person name="Ko J."/>
            <person name="Opiyo S.O."/>
            <person name="Zuo S."/>
            <person name="Madhav S."/>
            <person name="Lee Y.-H."/>
            <person name="Wang G.-L."/>
        </authorList>
    </citation>
    <scope>NUCLEOTIDE SEQUENCE</scope>
    <source>
        <strain evidence="18">AG1-IA YN-7</strain>
    </source>
</reference>
<keyword evidence="7 14" id="KW-0227">DNA damage</keyword>
<dbReference type="GO" id="GO:0005524">
    <property type="term" value="F:ATP binding"/>
    <property type="evidence" value="ECO:0007669"/>
    <property type="project" value="UniProtKB-KW"/>
</dbReference>
<dbReference type="Gene3D" id="3.30.1490.70">
    <property type="match status" value="1"/>
</dbReference>
<sequence>MRLQRQQTLGTFFAKPATMKPAPAQQASLSEFLGAKGGAKSKASTKDKESSGSKTSKVSSKPKQEVKSEKIATESVKAAEPTEGMEVDELERKALSDDDDEAPVRKRVKRNRVDLGSDEGSDSGGVSTVRRLTKRKAISTRDEDESSPPPISSAPPSSPPPDDPTPSSPPKKSRAKSSSGPKKPEKTSKASKKDAAEVTPKASLPPQDKTEKEVEEIEAASDEDLVDEEGASKRKNKEVASKTAELALAKMKDVDFGWKDGETVPYAALAQAFSLIEATTKRLEITAILTAFLTLVIRRATAKPTTKTQSKDKEPVTSGHQDVLQCVYLCINRLAPDYTGIELGIGESLLVKAIGESTGRKIDAIKDELKKEGDLGLVAMNSRAMQKTLWKPKPLTLPAVFKSLLEIAQSTGHSSQNKKIGIITKLLAACLPDHAEAKYIIRSLEGKLRIRLAERTVLVALAQACVLAANYEDVEKWSKEDLGAKCDEGVEILKAVYSEIPSYDIVIPALLTGGMDSLRETCKLTPGIPLKPMLAKPTKAIGEVLDKFENTKFTCEYKYDGERAQVHRLEDGTVAVFSRNSEDMSKKYPDLVEQLPRCFKESTKSFVLDAEAVAIDKTTKKLLPFQELSKRKRKDVKVEDIQVRVCLFGFDLLYLNGESLLRKTLEERRKLLREHFTEVDCEFAFAKASDGETTEEIQVFLEESVKDGCEGLMVKTLTGDASRYEPSRRSVNWLKLKKDYLAGIGDSLDLVVVGAYYGKGKRTKVYGAFLLACYDPDAEEYQTICKIGTGFSDEALAAHYAQLQPLEQPKPWGNVKIGGAKPDIWFEPKVVWEVLTADLSLSPVYEAARGLVDDRGISLRFPRFIRVRDDKSADDATEPSQIAEMYERQSLAQNGPGKKKRGGEDDDFW</sequence>
<keyword evidence="10 14" id="KW-0234">DNA repair</keyword>
<name>A0A8H7LPD3_9AGAM</name>
<dbReference type="InterPro" id="IPR012340">
    <property type="entry name" value="NA-bd_OB-fold"/>
</dbReference>
<proteinExistence type="inferred from homology"/>
<evidence type="ECO:0000256" key="1">
    <source>
        <dbReference type="ARBA" id="ARBA00004123"/>
    </source>
</evidence>
<dbReference type="PANTHER" id="PTHR45674">
    <property type="entry name" value="DNA LIGASE 1/3 FAMILY MEMBER"/>
    <property type="match status" value="1"/>
</dbReference>
<comment type="subcellular location">
    <subcellularLocation>
        <location evidence="1">Nucleus</location>
    </subcellularLocation>
</comment>
<dbReference type="EMBL" id="JACYCC010000010">
    <property type="protein sequence ID" value="KAF8686504.1"/>
    <property type="molecule type" value="Genomic_DNA"/>
</dbReference>
<keyword evidence="4" id="KW-0132">Cell division</keyword>
<dbReference type="InterPro" id="IPR036599">
    <property type="entry name" value="DNA_ligase_N_sf"/>
</dbReference>
<dbReference type="PROSITE" id="PS50160">
    <property type="entry name" value="DNA_LIGASE_A3"/>
    <property type="match status" value="1"/>
</dbReference>
<dbReference type="Gene3D" id="2.40.50.140">
    <property type="entry name" value="Nucleic acid-binding proteins"/>
    <property type="match status" value="1"/>
</dbReference>
<dbReference type="GO" id="GO:0051301">
    <property type="term" value="P:cell division"/>
    <property type="evidence" value="ECO:0007669"/>
    <property type="project" value="UniProtKB-KW"/>
</dbReference>
<dbReference type="InterPro" id="IPR012310">
    <property type="entry name" value="DNA_ligase_ATP-dep_cent"/>
</dbReference>
<evidence type="ECO:0000259" key="17">
    <source>
        <dbReference type="PROSITE" id="PS50160"/>
    </source>
</evidence>
<dbReference type="InterPro" id="IPR012309">
    <property type="entry name" value="DNA_ligase_ATP-dep_C"/>
</dbReference>
<keyword evidence="5" id="KW-0235">DNA replication</keyword>
<evidence type="ECO:0000256" key="8">
    <source>
        <dbReference type="ARBA" id="ARBA00022840"/>
    </source>
</evidence>
<dbReference type="FunFam" id="3.30.470.30:FF:000016">
    <property type="entry name" value="DNA ligase"/>
    <property type="match status" value="1"/>
</dbReference>
<evidence type="ECO:0000313" key="19">
    <source>
        <dbReference type="Proteomes" id="UP000650582"/>
    </source>
</evidence>
<dbReference type="AlphaFoldDB" id="A0A8H7LPD3"/>
<dbReference type="EC" id="6.5.1.1" evidence="14"/>
<feature type="compositionally biased region" description="Basic and acidic residues" evidence="16">
    <location>
        <begin position="182"/>
        <end position="196"/>
    </location>
</feature>
<dbReference type="Proteomes" id="UP000650582">
    <property type="component" value="Unassembled WGS sequence"/>
</dbReference>
<feature type="domain" description="ATP-dependent DNA ligase family profile" evidence="17">
    <location>
        <begin position="638"/>
        <end position="775"/>
    </location>
</feature>
<dbReference type="Pfam" id="PF01068">
    <property type="entry name" value="DNA_ligase_A_M"/>
    <property type="match status" value="1"/>
</dbReference>
<accession>A0A8H7LPD3</accession>
<organism evidence="18 19">
    <name type="scientific">Rhizoctonia solani</name>
    <dbReference type="NCBI Taxonomy" id="456999"/>
    <lineage>
        <taxon>Eukaryota</taxon>
        <taxon>Fungi</taxon>
        <taxon>Dikarya</taxon>
        <taxon>Basidiomycota</taxon>
        <taxon>Agaricomycotina</taxon>
        <taxon>Agaricomycetes</taxon>
        <taxon>Cantharellales</taxon>
        <taxon>Ceratobasidiaceae</taxon>
        <taxon>Rhizoctonia</taxon>
    </lineage>
</organism>
<dbReference type="PANTHER" id="PTHR45674:SF4">
    <property type="entry name" value="DNA LIGASE 1"/>
    <property type="match status" value="1"/>
</dbReference>
<feature type="compositionally biased region" description="Pro residues" evidence="16">
    <location>
        <begin position="147"/>
        <end position="169"/>
    </location>
</feature>
<dbReference type="Gene3D" id="1.10.3260.10">
    <property type="entry name" value="DNA ligase, ATP-dependent, N-terminal domain"/>
    <property type="match status" value="1"/>
</dbReference>
<dbReference type="Pfam" id="PF04675">
    <property type="entry name" value="DNA_ligase_A_N"/>
    <property type="match status" value="1"/>
</dbReference>
<evidence type="ECO:0000256" key="16">
    <source>
        <dbReference type="SAM" id="MobiDB-lite"/>
    </source>
</evidence>
<dbReference type="InterPro" id="IPR050191">
    <property type="entry name" value="ATP-dep_DNA_ligase"/>
</dbReference>
<keyword evidence="6 14" id="KW-0547">Nucleotide-binding</keyword>
<dbReference type="CDD" id="cd07900">
    <property type="entry name" value="Adenylation_DNA_ligase_I_Euk"/>
    <property type="match status" value="1"/>
</dbReference>
<dbReference type="GO" id="GO:0005739">
    <property type="term" value="C:mitochondrion"/>
    <property type="evidence" value="ECO:0007669"/>
    <property type="project" value="TreeGrafter"/>
</dbReference>
<evidence type="ECO:0000256" key="4">
    <source>
        <dbReference type="ARBA" id="ARBA00022618"/>
    </source>
</evidence>
<evidence type="ECO:0000256" key="15">
    <source>
        <dbReference type="RuleBase" id="RU004196"/>
    </source>
</evidence>
<dbReference type="SUPFAM" id="SSF117018">
    <property type="entry name" value="ATP-dependent DNA ligase DNA-binding domain"/>
    <property type="match status" value="1"/>
</dbReference>
<comment type="catalytic activity">
    <reaction evidence="13 14">
        <text>ATP + (deoxyribonucleotide)n-3'-hydroxyl + 5'-phospho-(deoxyribonucleotide)m = (deoxyribonucleotide)n+m + AMP + diphosphate.</text>
        <dbReference type="EC" id="6.5.1.1"/>
    </reaction>
</comment>
<evidence type="ECO:0000256" key="7">
    <source>
        <dbReference type="ARBA" id="ARBA00022763"/>
    </source>
</evidence>
<evidence type="ECO:0000256" key="9">
    <source>
        <dbReference type="ARBA" id="ARBA00023172"/>
    </source>
</evidence>
<evidence type="ECO:0000256" key="12">
    <source>
        <dbReference type="ARBA" id="ARBA00023306"/>
    </source>
</evidence>
<dbReference type="FunFam" id="1.10.3260.10:FF:000001">
    <property type="entry name" value="DNA ligase"/>
    <property type="match status" value="1"/>
</dbReference>
<dbReference type="GO" id="GO:0006281">
    <property type="term" value="P:DNA repair"/>
    <property type="evidence" value="ECO:0007669"/>
    <property type="project" value="UniProtKB-KW"/>
</dbReference>
<feature type="compositionally biased region" description="Acidic residues" evidence="16">
    <location>
        <begin position="213"/>
        <end position="229"/>
    </location>
</feature>
<evidence type="ECO:0000256" key="3">
    <source>
        <dbReference type="ARBA" id="ARBA00022598"/>
    </source>
</evidence>
<keyword evidence="11" id="KW-0539">Nucleus</keyword>
<dbReference type="SUPFAM" id="SSF50249">
    <property type="entry name" value="Nucleic acid-binding proteins"/>
    <property type="match status" value="1"/>
</dbReference>
<evidence type="ECO:0000256" key="6">
    <source>
        <dbReference type="ARBA" id="ARBA00022741"/>
    </source>
</evidence>
<dbReference type="PROSITE" id="PS00333">
    <property type="entry name" value="DNA_LIGASE_A2"/>
    <property type="match status" value="1"/>
</dbReference>
<dbReference type="GO" id="GO:0003910">
    <property type="term" value="F:DNA ligase (ATP) activity"/>
    <property type="evidence" value="ECO:0007669"/>
    <property type="project" value="UniProtKB-EC"/>
</dbReference>
<feature type="region of interest" description="Disordered" evidence="16">
    <location>
        <begin position="870"/>
        <end position="909"/>
    </location>
</feature>
<feature type="compositionally biased region" description="Polar residues" evidence="16">
    <location>
        <begin position="1"/>
        <end position="10"/>
    </location>
</feature>
<dbReference type="GO" id="GO:0003677">
    <property type="term" value="F:DNA binding"/>
    <property type="evidence" value="ECO:0007669"/>
    <property type="project" value="InterPro"/>
</dbReference>
<dbReference type="SUPFAM" id="SSF56091">
    <property type="entry name" value="DNA ligase/mRNA capping enzyme, catalytic domain"/>
    <property type="match status" value="1"/>
</dbReference>
<evidence type="ECO:0000256" key="14">
    <source>
        <dbReference type="RuleBase" id="RU000617"/>
    </source>
</evidence>
<feature type="compositionally biased region" description="Basic and acidic residues" evidence="16">
    <location>
        <begin position="62"/>
        <end position="72"/>
    </location>
</feature>
<dbReference type="InterPro" id="IPR016059">
    <property type="entry name" value="DNA_ligase_ATP-dep_CS"/>
</dbReference>
<dbReference type="GO" id="GO:0005634">
    <property type="term" value="C:nucleus"/>
    <property type="evidence" value="ECO:0007669"/>
    <property type="project" value="UniProtKB-SubCell"/>
</dbReference>
<dbReference type="GO" id="GO:0071897">
    <property type="term" value="P:DNA biosynthetic process"/>
    <property type="evidence" value="ECO:0007669"/>
    <property type="project" value="InterPro"/>
</dbReference>
<comment type="caution">
    <text evidence="18">The sequence shown here is derived from an EMBL/GenBank/DDBJ whole genome shotgun (WGS) entry which is preliminary data.</text>
</comment>
<dbReference type="Pfam" id="PF04679">
    <property type="entry name" value="DNA_ligase_A_C"/>
    <property type="match status" value="1"/>
</dbReference>
<dbReference type="InterPro" id="IPR000977">
    <property type="entry name" value="DNA_ligase_ATP-dep"/>
</dbReference>
<evidence type="ECO:0000256" key="11">
    <source>
        <dbReference type="ARBA" id="ARBA00023242"/>
    </source>
</evidence>
<keyword evidence="9 14" id="KW-0233">DNA recombination</keyword>
<dbReference type="FunFam" id="2.40.50.140:FF:000062">
    <property type="entry name" value="DNA ligase"/>
    <property type="match status" value="1"/>
</dbReference>
<dbReference type="InterPro" id="IPR012308">
    <property type="entry name" value="DNA_ligase_ATP-dep_N"/>
</dbReference>
<dbReference type="GO" id="GO:0006310">
    <property type="term" value="P:DNA recombination"/>
    <property type="evidence" value="ECO:0007669"/>
    <property type="project" value="UniProtKB-KW"/>
</dbReference>
<feature type="region of interest" description="Disordered" evidence="16">
    <location>
        <begin position="1"/>
        <end position="241"/>
    </location>
</feature>
<dbReference type="PROSITE" id="PS00697">
    <property type="entry name" value="DNA_LIGASE_A1"/>
    <property type="match status" value="1"/>
</dbReference>
<feature type="compositionally biased region" description="Low complexity" evidence="16">
    <location>
        <begin position="52"/>
        <end position="61"/>
    </location>
</feature>
<protein>
    <recommendedName>
        <fullName evidence="14">DNA ligase</fullName>
        <ecNumber evidence="14">6.5.1.1</ecNumber>
    </recommendedName>
</protein>